<accession>A0AAV4FEC7</accession>
<dbReference type="InterPro" id="IPR005135">
    <property type="entry name" value="Endo/exonuclease/phosphatase"/>
</dbReference>
<dbReference type="InterPro" id="IPR027124">
    <property type="entry name" value="Swc5/CFDP1/2"/>
</dbReference>
<sequence>MPHLSEVDRHRALGLLQAGFPISADSLRMNVNRMTIFRLRQRLHETDTVSDRPRSGRPRCTTQRQNRNLVRNHMNNRFFFQLQLHRVRQEEEIINVQLQTHVTDTNVRYGPRNMPRGIASNGEVSYSVTNLVSTLTMLMAVYVYGEEAVKDTKQIALENATGGLSWPLYCSTLSSAQHFEDKASSRVYPAAPIFYHHAASHEGKRKASINGKGMSAVGGWEVGLSLSARLQTSEVRWKGAGEFNTDEYRVIRSGGERHERGVAIILNPETKKALKGVWKYSDRILLVTLSAKPFDIALIQLYAPTSEYSEEEIEVFYEQVNDVVKQVWSQDILIVMGDFNAKIGERRIDNIVGSYGLGDSNERGERLVDWCRQNEMIVANTWFPIHPRRRWTWSSPGGRSRNQIDFILVKQRFRNSV</sequence>
<dbReference type="EMBL" id="BMAT01000682">
    <property type="protein sequence ID" value="GFR71043.1"/>
    <property type="molecule type" value="Genomic_DNA"/>
</dbReference>
<gene>
    <name evidence="2" type="ORF">ElyMa_000342900</name>
</gene>
<dbReference type="Proteomes" id="UP000762676">
    <property type="component" value="Unassembled WGS sequence"/>
</dbReference>
<protein>
    <submittedName>
        <fullName evidence="2">Craniofacial development protein 2-like</fullName>
    </submittedName>
</protein>
<evidence type="ECO:0000313" key="2">
    <source>
        <dbReference type="EMBL" id="GFR71043.1"/>
    </source>
</evidence>
<dbReference type="Pfam" id="PF03372">
    <property type="entry name" value="Exo_endo_phos"/>
    <property type="match status" value="1"/>
</dbReference>
<dbReference type="SUPFAM" id="SSF46689">
    <property type="entry name" value="Homeodomain-like"/>
    <property type="match status" value="1"/>
</dbReference>
<dbReference type="PANTHER" id="PTHR23227:SF67">
    <property type="entry name" value="CRANIOFACIAL DEVELOPMENT PROTEIN 2-LIKE"/>
    <property type="match status" value="1"/>
</dbReference>
<comment type="caution">
    <text evidence="2">The sequence shown here is derived from an EMBL/GenBank/DDBJ whole genome shotgun (WGS) entry which is preliminary data.</text>
</comment>
<evidence type="ECO:0000313" key="3">
    <source>
        <dbReference type="Proteomes" id="UP000762676"/>
    </source>
</evidence>
<organism evidence="2 3">
    <name type="scientific">Elysia marginata</name>
    <dbReference type="NCBI Taxonomy" id="1093978"/>
    <lineage>
        <taxon>Eukaryota</taxon>
        <taxon>Metazoa</taxon>
        <taxon>Spiralia</taxon>
        <taxon>Lophotrochozoa</taxon>
        <taxon>Mollusca</taxon>
        <taxon>Gastropoda</taxon>
        <taxon>Heterobranchia</taxon>
        <taxon>Euthyneura</taxon>
        <taxon>Panpulmonata</taxon>
        <taxon>Sacoglossa</taxon>
        <taxon>Placobranchoidea</taxon>
        <taxon>Plakobranchidae</taxon>
        <taxon>Elysia</taxon>
    </lineage>
</organism>
<dbReference type="SUPFAM" id="SSF56219">
    <property type="entry name" value="DNase I-like"/>
    <property type="match status" value="1"/>
</dbReference>
<dbReference type="InterPro" id="IPR009057">
    <property type="entry name" value="Homeodomain-like_sf"/>
</dbReference>
<evidence type="ECO:0000259" key="1">
    <source>
        <dbReference type="Pfam" id="PF03372"/>
    </source>
</evidence>
<dbReference type="GO" id="GO:0003824">
    <property type="term" value="F:catalytic activity"/>
    <property type="evidence" value="ECO:0007669"/>
    <property type="project" value="InterPro"/>
</dbReference>
<dbReference type="InterPro" id="IPR036691">
    <property type="entry name" value="Endo/exonu/phosph_ase_sf"/>
</dbReference>
<feature type="domain" description="Endonuclease/exonuclease/phosphatase" evidence="1">
    <location>
        <begin position="253"/>
        <end position="414"/>
    </location>
</feature>
<reference evidence="2 3" key="1">
    <citation type="journal article" date="2021" name="Elife">
        <title>Chloroplast acquisition without the gene transfer in kleptoplastic sea slugs, Plakobranchus ocellatus.</title>
        <authorList>
            <person name="Maeda T."/>
            <person name="Takahashi S."/>
            <person name="Yoshida T."/>
            <person name="Shimamura S."/>
            <person name="Takaki Y."/>
            <person name="Nagai Y."/>
            <person name="Toyoda A."/>
            <person name="Suzuki Y."/>
            <person name="Arimoto A."/>
            <person name="Ishii H."/>
            <person name="Satoh N."/>
            <person name="Nishiyama T."/>
            <person name="Hasebe M."/>
            <person name="Maruyama T."/>
            <person name="Minagawa J."/>
            <person name="Obokata J."/>
            <person name="Shigenobu S."/>
        </authorList>
    </citation>
    <scope>NUCLEOTIDE SEQUENCE [LARGE SCALE GENOMIC DNA]</scope>
</reference>
<dbReference type="AlphaFoldDB" id="A0AAV4FEC7"/>
<dbReference type="PANTHER" id="PTHR23227">
    <property type="entry name" value="BUCENTAUR RELATED"/>
    <property type="match status" value="1"/>
</dbReference>
<name>A0AAV4FEC7_9GAST</name>
<keyword evidence="3" id="KW-1185">Reference proteome</keyword>
<dbReference type="CDD" id="cd09076">
    <property type="entry name" value="L1-EN"/>
    <property type="match status" value="1"/>
</dbReference>
<dbReference type="Gene3D" id="3.60.10.10">
    <property type="entry name" value="Endonuclease/exonuclease/phosphatase"/>
    <property type="match status" value="1"/>
</dbReference>
<proteinExistence type="predicted"/>